<proteinExistence type="predicted"/>
<dbReference type="EMBL" id="JADFTS010000003">
    <property type="protein sequence ID" value="KAF9616730.1"/>
    <property type="molecule type" value="Genomic_DNA"/>
</dbReference>
<dbReference type="AlphaFoldDB" id="A0A835ID48"/>
<feature type="non-terminal residue" evidence="2">
    <location>
        <position position="1"/>
    </location>
</feature>
<dbReference type="PANTHER" id="PTHR19241">
    <property type="entry name" value="ATP-BINDING CASSETTE TRANSPORTER"/>
    <property type="match status" value="1"/>
</dbReference>
<sequence>IALLQPTPETYDLFNDIILVSDGQIVYQGPWENVLEFFEAKGFRCPERKGVANFLQEVTSRKDQHQYWANKDEPYSYVSTQEFADTFQSFHVGRKQGQELNTPFDKRKRPPYCFDNFRVWCQQKRAFESLIYKGMAADETSEYGVSKKELLKACFSREWLLMKRNSSVYIFKMMQVST</sequence>
<evidence type="ECO:0000313" key="2">
    <source>
        <dbReference type="EMBL" id="KAF9616730.1"/>
    </source>
</evidence>
<reference evidence="2 3" key="1">
    <citation type="submission" date="2020-10" db="EMBL/GenBank/DDBJ databases">
        <title>The Coptis chinensis genome and diversification of protoberbering-type alkaloids.</title>
        <authorList>
            <person name="Wang B."/>
            <person name="Shu S."/>
            <person name="Song C."/>
            <person name="Liu Y."/>
        </authorList>
    </citation>
    <scope>NUCLEOTIDE SEQUENCE [LARGE SCALE GENOMIC DNA]</scope>
    <source>
        <strain evidence="2">HL-2020</strain>
        <tissue evidence="2">Leaf</tissue>
    </source>
</reference>
<evidence type="ECO:0000256" key="1">
    <source>
        <dbReference type="ARBA" id="ARBA00022448"/>
    </source>
</evidence>
<gene>
    <name evidence="2" type="ORF">IFM89_032249</name>
</gene>
<dbReference type="Proteomes" id="UP000631114">
    <property type="component" value="Unassembled WGS sequence"/>
</dbReference>
<protein>
    <recommendedName>
        <fullName evidence="4">ABC transporter family G domain-containing protein</fullName>
    </recommendedName>
</protein>
<name>A0A835ID48_9MAGN</name>
<evidence type="ECO:0000313" key="3">
    <source>
        <dbReference type="Proteomes" id="UP000631114"/>
    </source>
</evidence>
<keyword evidence="3" id="KW-1185">Reference proteome</keyword>
<evidence type="ECO:0008006" key="4">
    <source>
        <dbReference type="Google" id="ProtNLM"/>
    </source>
</evidence>
<organism evidence="2 3">
    <name type="scientific">Coptis chinensis</name>
    <dbReference type="NCBI Taxonomy" id="261450"/>
    <lineage>
        <taxon>Eukaryota</taxon>
        <taxon>Viridiplantae</taxon>
        <taxon>Streptophyta</taxon>
        <taxon>Embryophyta</taxon>
        <taxon>Tracheophyta</taxon>
        <taxon>Spermatophyta</taxon>
        <taxon>Magnoliopsida</taxon>
        <taxon>Ranunculales</taxon>
        <taxon>Ranunculaceae</taxon>
        <taxon>Coptidoideae</taxon>
        <taxon>Coptis</taxon>
    </lineage>
</organism>
<keyword evidence="1" id="KW-0813">Transport</keyword>
<accession>A0A835ID48</accession>
<comment type="caution">
    <text evidence="2">The sequence shown here is derived from an EMBL/GenBank/DDBJ whole genome shotgun (WGS) entry which is preliminary data.</text>
</comment>
<dbReference type="OrthoDB" id="66620at2759"/>